<evidence type="ECO:0000313" key="4">
    <source>
        <dbReference type="Proteomes" id="UP000683511"/>
    </source>
</evidence>
<evidence type="ECO:0000256" key="2">
    <source>
        <dbReference type="SAM" id="SignalP"/>
    </source>
</evidence>
<name>A0A975Y2Y5_9NOST</name>
<evidence type="ECO:0000256" key="1">
    <source>
        <dbReference type="SAM" id="MobiDB-lite"/>
    </source>
</evidence>
<reference evidence="3" key="1">
    <citation type="submission" date="2017-04" db="EMBL/GenBank/DDBJ databases">
        <title>Genome deletions in a multicellular cyanobacterial endosymbiont for morphological adaptation in marine diatoms.</title>
        <authorList>
            <person name="Wang Y."/>
            <person name="Gao H."/>
            <person name="Li R."/>
            <person name="Xu X."/>
        </authorList>
    </citation>
    <scope>NUCLEOTIDE SEQUENCE</scope>
    <source>
        <strain evidence="3">FACHB 800</strain>
    </source>
</reference>
<dbReference type="KEGG" id="rsin:B6N60_00263"/>
<gene>
    <name evidence="3" type="ORF">B6N60_00263</name>
</gene>
<dbReference type="RefSeq" id="WP_190605958.1">
    <property type="nucleotide sequence ID" value="NZ_CP021056.1"/>
</dbReference>
<feature type="chain" id="PRO_5036962629" evidence="2">
    <location>
        <begin position="33"/>
        <end position="125"/>
    </location>
</feature>
<dbReference type="AlphaFoldDB" id="A0A975Y2Y5"/>
<sequence>MGKPCLPLNKIFAATIVGISFASLLVAQPSRADVNQPFGTESDRNTNLLSPNSSDFNMLDLIHRANLGNIQWNSQQQDQQLDDAAAAFRARQKQLIQSQQQQTPAANTNPAGENIPSPVVLPQNN</sequence>
<feature type="compositionally biased region" description="Low complexity" evidence="1">
    <location>
        <begin position="92"/>
        <end position="102"/>
    </location>
</feature>
<evidence type="ECO:0000313" key="3">
    <source>
        <dbReference type="EMBL" id="QXE21586.1"/>
    </source>
</evidence>
<keyword evidence="2" id="KW-0732">Signal</keyword>
<protein>
    <submittedName>
        <fullName evidence="3">Uncharacterized protein</fullName>
    </submittedName>
</protein>
<feature type="region of interest" description="Disordered" evidence="1">
    <location>
        <begin position="92"/>
        <end position="125"/>
    </location>
</feature>
<accession>A0A975Y2Y5</accession>
<dbReference type="EMBL" id="CP021056">
    <property type="protein sequence ID" value="QXE21586.1"/>
    <property type="molecule type" value="Genomic_DNA"/>
</dbReference>
<proteinExistence type="predicted"/>
<organism evidence="3 4">
    <name type="scientific">Richelia sinica FACHB-800</name>
    <dbReference type="NCBI Taxonomy" id="1357546"/>
    <lineage>
        <taxon>Bacteria</taxon>
        <taxon>Bacillati</taxon>
        <taxon>Cyanobacteriota</taxon>
        <taxon>Cyanophyceae</taxon>
        <taxon>Nostocales</taxon>
        <taxon>Nostocaceae</taxon>
        <taxon>Richelia</taxon>
    </lineage>
</organism>
<dbReference type="Proteomes" id="UP000683511">
    <property type="component" value="Chromosome"/>
</dbReference>
<keyword evidence="4" id="KW-1185">Reference proteome</keyword>
<feature type="signal peptide" evidence="2">
    <location>
        <begin position="1"/>
        <end position="32"/>
    </location>
</feature>